<proteinExistence type="predicted"/>
<evidence type="ECO:0000313" key="3">
    <source>
        <dbReference type="Proteomes" id="UP000285908"/>
    </source>
</evidence>
<dbReference type="EMBL" id="RQXX01000002">
    <property type="protein sequence ID" value="RVV99113.1"/>
    <property type="molecule type" value="Genomic_DNA"/>
</dbReference>
<feature type="compositionally biased region" description="Low complexity" evidence="1">
    <location>
        <begin position="1"/>
        <end position="12"/>
    </location>
</feature>
<evidence type="ECO:0000313" key="2">
    <source>
        <dbReference type="EMBL" id="RVV99113.1"/>
    </source>
</evidence>
<organism evidence="2 3">
    <name type="scientific">Mesobaculum littorinae</name>
    <dbReference type="NCBI Taxonomy" id="2486419"/>
    <lineage>
        <taxon>Bacteria</taxon>
        <taxon>Pseudomonadati</taxon>
        <taxon>Pseudomonadota</taxon>
        <taxon>Alphaproteobacteria</taxon>
        <taxon>Rhodobacterales</taxon>
        <taxon>Roseobacteraceae</taxon>
        <taxon>Mesobaculum</taxon>
    </lineage>
</organism>
<accession>A0A438AJY3</accession>
<reference evidence="2 3" key="1">
    <citation type="submission" date="2018-11" db="EMBL/GenBank/DDBJ databases">
        <title>Mesobaculum littorinae gen. nov., sp. nov., isolated from Littorina scabra that represents a novel genus of the order Rhodobacteraceae.</title>
        <authorList>
            <person name="Li F."/>
        </authorList>
    </citation>
    <scope>NUCLEOTIDE SEQUENCE [LARGE SCALE GENOMIC DNA]</scope>
    <source>
        <strain evidence="2 3">M0103</strain>
    </source>
</reference>
<feature type="compositionally biased region" description="Basic residues" evidence="1">
    <location>
        <begin position="70"/>
        <end position="83"/>
    </location>
</feature>
<feature type="compositionally biased region" description="Basic and acidic residues" evidence="1">
    <location>
        <begin position="41"/>
        <end position="53"/>
    </location>
</feature>
<name>A0A438AJY3_9RHOB</name>
<gene>
    <name evidence="2" type="ORF">EKE94_09020</name>
</gene>
<dbReference type="Proteomes" id="UP000285908">
    <property type="component" value="Unassembled WGS sequence"/>
</dbReference>
<evidence type="ECO:0000256" key="1">
    <source>
        <dbReference type="SAM" id="MobiDB-lite"/>
    </source>
</evidence>
<feature type="region of interest" description="Disordered" evidence="1">
    <location>
        <begin position="1"/>
        <end position="83"/>
    </location>
</feature>
<protein>
    <submittedName>
        <fullName evidence="2">Heat-shock protein Hsp70</fullName>
    </submittedName>
</protein>
<keyword evidence="3" id="KW-1185">Reference proteome</keyword>
<comment type="caution">
    <text evidence="2">The sequence shown here is derived from an EMBL/GenBank/DDBJ whole genome shotgun (WGS) entry which is preliminary data.</text>
</comment>
<dbReference type="AlphaFoldDB" id="A0A438AJY3"/>
<sequence length="83" mass="9224">MVLPGRRGPRGAAEGRHHRRRRAARPARTDRNLRSRRAGRPCRDGADPDRGGPDRVTALARGAGGWRAAERRRRRRGTVGRAA</sequence>
<feature type="compositionally biased region" description="Basic residues" evidence="1">
    <location>
        <begin position="16"/>
        <end position="25"/>
    </location>
</feature>